<dbReference type="Proteomes" id="UP000054761">
    <property type="component" value="Unassembled WGS sequence"/>
</dbReference>
<evidence type="ECO:0000256" key="3">
    <source>
        <dbReference type="ARBA" id="ARBA00021897"/>
    </source>
</evidence>
<dbReference type="GO" id="GO:0003774">
    <property type="term" value="F:cytoskeletal motor activity"/>
    <property type="evidence" value="ECO:0007669"/>
    <property type="project" value="InterPro"/>
</dbReference>
<comment type="similarity">
    <text evidence="2">Belongs to the FliN/MopA/SpaO family.</text>
</comment>
<dbReference type="SUPFAM" id="SSF101801">
    <property type="entry name" value="Surface presentation of antigens (SPOA)"/>
    <property type="match status" value="1"/>
</dbReference>
<dbReference type="GO" id="GO:0009425">
    <property type="term" value="C:bacterial-type flagellum basal body"/>
    <property type="evidence" value="ECO:0007669"/>
    <property type="project" value="InterPro"/>
</dbReference>
<keyword evidence="5" id="KW-0145">Chemotaxis</keyword>
<evidence type="ECO:0000256" key="4">
    <source>
        <dbReference type="ARBA" id="ARBA00022475"/>
    </source>
</evidence>
<evidence type="ECO:0000256" key="2">
    <source>
        <dbReference type="ARBA" id="ARBA00009226"/>
    </source>
</evidence>
<evidence type="ECO:0000313" key="10">
    <source>
        <dbReference type="Proteomes" id="UP000054761"/>
    </source>
</evidence>
<dbReference type="RefSeq" id="WP_058501395.1">
    <property type="nucleotide sequence ID" value="NZ_CAAAJA010000080.1"/>
</dbReference>
<reference evidence="9 10" key="1">
    <citation type="submission" date="2015-11" db="EMBL/GenBank/DDBJ databases">
        <title>Genomic analysis of 38 Legionella species identifies large and diverse effector repertoires.</title>
        <authorList>
            <person name="Burstein D."/>
            <person name="Amaro F."/>
            <person name="Zusman T."/>
            <person name="Lifshitz Z."/>
            <person name="Cohen O."/>
            <person name="Gilbert J.A."/>
            <person name="Pupko T."/>
            <person name="Shuman H.A."/>
            <person name="Segal G."/>
        </authorList>
    </citation>
    <scope>NUCLEOTIDE SEQUENCE [LARGE SCALE GENOMIC DNA]</scope>
    <source>
        <strain evidence="9 10">Bercovier 4</strain>
    </source>
</reference>
<keyword evidence="10" id="KW-1185">Reference proteome</keyword>
<dbReference type="PATRIC" id="fig|454.4.peg.1114"/>
<dbReference type="InterPro" id="IPR051469">
    <property type="entry name" value="FliN/MopA/SpaO"/>
</dbReference>
<evidence type="ECO:0000256" key="1">
    <source>
        <dbReference type="ARBA" id="ARBA00004413"/>
    </source>
</evidence>
<dbReference type="InterPro" id="IPR001172">
    <property type="entry name" value="FliN_T3SS_HrcQb"/>
</dbReference>
<sequence length="99" mass="11212">MTTTAMRFQYEEQQNSQETVQKEPDFASFIDSINVECEIRVGTLNINVGDLKHLAQGQILQLNEKTSESVDILLNKKIIARGELVCCNEYFGIKITEVS</sequence>
<keyword evidence="9" id="KW-0282">Flagellum</keyword>
<dbReference type="GO" id="GO:0071973">
    <property type="term" value="P:bacterial-type flagellum-dependent cell motility"/>
    <property type="evidence" value="ECO:0007669"/>
    <property type="project" value="InterPro"/>
</dbReference>
<keyword evidence="9" id="KW-0969">Cilium</keyword>
<keyword evidence="6" id="KW-0283">Flagellar rotation</keyword>
<comment type="subcellular location">
    <subcellularLocation>
        <location evidence="1">Cell membrane</location>
        <topology evidence="1">Peripheral membrane protein</topology>
        <orientation evidence="1">Cytoplasmic side</orientation>
    </subcellularLocation>
</comment>
<dbReference type="PANTHER" id="PTHR43484">
    <property type="match status" value="1"/>
</dbReference>
<name>A0A0W0W2T9_9GAMM</name>
<dbReference type="InterPro" id="IPR036429">
    <property type="entry name" value="SpoA-like_sf"/>
</dbReference>
<evidence type="ECO:0000256" key="6">
    <source>
        <dbReference type="ARBA" id="ARBA00022779"/>
    </source>
</evidence>
<dbReference type="InterPro" id="IPR001543">
    <property type="entry name" value="FliN-like_C"/>
</dbReference>
<dbReference type="Gene3D" id="2.30.330.10">
    <property type="entry name" value="SpoA-like"/>
    <property type="match status" value="1"/>
</dbReference>
<evidence type="ECO:0000259" key="8">
    <source>
        <dbReference type="Pfam" id="PF01052"/>
    </source>
</evidence>
<keyword evidence="9" id="KW-0966">Cell projection</keyword>
<dbReference type="PANTHER" id="PTHR43484:SF1">
    <property type="entry name" value="FLAGELLAR MOTOR SWITCH PROTEIN FLIN"/>
    <property type="match status" value="1"/>
</dbReference>
<evidence type="ECO:0000313" key="9">
    <source>
        <dbReference type="EMBL" id="KTD26823.1"/>
    </source>
</evidence>
<dbReference type="PRINTS" id="PR00956">
    <property type="entry name" value="FLGMOTORFLIN"/>
</dbReference>
<protein>
    <recommendedName>
        <fullName evidence="3">Flagellar motor switch protein FliN</fullName>
    </recommendedName>
</protein>
<keyword evidence="7" id="KW-0472">Membrane</keyword>
<dbReference type="GO" id="GO:0005886">
    <property type="term" value="C:plasma membrane"/>
    <property type="evidence" value="ECO:0007669"/>
    <property type="project" value="UniProtKB-SubCell"/>
</dbReference>
<dbReference type="GO" id="GO:0006935">
    <property type="term" value="P:chemotaxis"/>
    <property type="evidence" value="ECO:0007669"/>
    <property type="project" value="UniProtKB-KW"/>
</dbReference>
<evidence type="ECO:0000256" key="5">
    <source>
        <dbReference type="ARBA" id="ARBA00022500"/>
    </source>
</evidence>
<feature type="domain" description="Flagellar motor switch protein FliN-like C-terminal" evidence="8">
    <location>
        <begin position="30"/>
        <end position="98"/>
    </location>
</feature>
<dbReference type="AlphaFoldDB" id="A0A0W0W2T9"/>
<dbReference type="STRING" id="454.Lisr_1034"/>
<dbReference type="EMBL" id="LNYH01000052">
    <property type="protein sequence ID" value="KTD26823.1"/>
    <property type="molecule type" value="Genomic_DNA"/>
</dbReference>
<organism evidence="9 10">
    <name type="scientific">Legionella israelensis</name>
    <dbReference type="NCBI Taxonomy" id="454"/>
    <lineage>
        <taxon>Bacteria</taxon>
        <taxon>Pseudomonadati</taxon>
        <taxon>Pseudomonadota</taxon>
        <taxon>Gammaproteobacteria</taxon>
        <taxon>Legionellales</taxon>
        <taxon>Legionellaceae</taxon>
        <taxon>Legionella</taxon>
    </lineage>
</organism>
<proteinExistence type="inferred from homology"/>
<accession>A0A0W0W2T9</accession>
<dbReference type="Pfam" id="PF01052">
    <property type="entry name" value="FliMN_C"/>
    <property type="match status" value="1"/>
</dbReference>
<comment type="caution">
    <text evidence="9">The sequence shown here is derived from an EMBL/GenBank/DDBJ whole genome shotgun (WGS) entry which is preliminary data.</text>
</comment>
<evidence type="ECO:0000256" key="7">
    <source>
        <dbReference type="ARBA" id="ARBA00023136"/>
    </source>
</evidence>
<keyword evidence="4" id="KW-1003">Cell membrane</keyword>
<gene>
    <name evidence="9" type="primary">fliN_1</name>
    <name evidence="9" type="ORF">Lisr_1034</name>
</gene>
<dbReference type="OrthoDB" id="5644966at2"/>